<evidence type="ECO:0000256" key="1">
    <source>
        <dbReference type="SAM" id="MobiDB-lite"/>
    </source>
</evidence>
<gene>
    <name evidence="2" type="ORF">SKAU_G00223180</name>
</gene>
<dbReference type="AlphaFoldDB" id="A0A9Q1IW27"/>
<accession>A0A9Q1IW27</accession>
<feature type="compositionally biased region" description="Gly residues" evidence="1">
    <location>
        <begin position="47"/>
        <end position="60"/>
    </location>
</feature>
<dbReference type="Proteomes" id="UP001152622">
    <property type="component" value="Chromosome 7"/>
</dbReference>
<dbReference type="EMBL" id="JAINUF010000007">
    <property type="protein sequence ID" value="KAJ8354751.1"/>
    <property type="molecule type" value="Genomic_DNA"/>
</dbReference>
<organism evidence="2 3">
    <name type="scientific">Synaphobranchus kaupii</name>
    <name type="common">Kaup's arrowtooth eel</name>
    <dbReference type="NCBI Taxonomy" id="118154"/>
    <lineage>
        <taxon>Eukaryota</taxon>
        <taxon>Metazoa</taxon>
        <taxon>Chordata</taxon>
        <taxon>Craniata</taxon>
        <taxon>Vertebrata</taxon>
        <taxon>Euteleostomi</taxon>
        <taxon>Actinopterygii</taxon>
        <taxon>Neopterygii</taxon>
        <taxon>Teleostei</taxon>
        <taxon>Anguilliformes</taxon>
        <taxon>Synaphobranchidae</taxon>
        <taxon>Synaphobranchus</taxon>
    </lineage>
</organism>
<sequence>MRYETTRHTLHIRSTPQWGFRSPEEAPLMGWSRSARSSGMSPDATRGCGGGAGGAAGKGEGPASHTTVSSGLPKDLSKEPEAAQNMPPPHVVW</sequence>
<proteinExistence type="predicted"/>
<comment type="caution">
    <text evidence="2">The sequence shown here is derived from an EMBL/GenBank/DDBJ whole genome shotgun (WGS) entry which is preliminary data.</text>
</comment>
<name>A0A9Q1IW27_SYNKA</name>
<feature type="region of interest" description="Disordered" evidence="1">
    <location>
        <begin position="1"/>
        <end position="93"/>
    </location>
</feature>
<reference evidence="2" key="1">
    <citation type="journal article" date="2023" name="Science">
        <title>Genome structures resolve the early diversification of teleost fishes.</title>
        <authorList>
            <person name="Parey E."/>
            <person name="Louis A."/>
            <person name="Montfort J."/>
            <person name="Bouchez O."/>
            <person name="Roques C."/>
            <person name="Iampietro C."/>
            <person name="Lluch J."/>
            <person name="Castinel A."/>
            <person name="Donnadieu C."/>
            <person name="Desvignes T."/>
            <person name="Floi Bucao C."/>
            <person name="Jouanno E."/>
            <person name="Wen M."/>
            <person name="Mejri S."/>
            <person name="Dirks R."/>
            <person name="Jansen H."/>
            <person name="Henkel C."/>
            <person name="Chen W.J."/>
            <person name="Zahm M."/>
            <person name="Cabau C."/>
            <person name="Klopp C."/>
            <person name="Thompson A.W."/>
            <person name="Robinson-Rechavi M."/>
            <person name="Braasch I."/>
            <person name="Lecointre G."/>
            <person name="Bobe J."/>
            <person name="Postlethwait J.H."/>
            <person name="Berthelot C."/>
            <person name="Roest Crollius H."/>
            <person name="Guiguen Y."/>
        </authorList>
    </citation>
    <scope>NUCLEOTIDE SEQUENCE</scope>
    <source>
        <strain evidence="2">WJC10195</strain>
    </source>
</reference>
<evidence type="ECO:0000313" key="3">
    <source>
        <dbReference type="Proteomes" id="UP001152622"/>
    </source>
</evidence>
<protein>
    <submittedName>
        <fullName evidence="2">Uncharacterized protein</fullName>
    </submittedName>
</protein>
<keyword evidence="3" id="KW-1185">Reference proteome</keyword>
<evidence type="ECO:0000313" key="2">
    <source>
        <dbReference type="EMBL" id="KAJ8354751.1"/>
    </source>
</evidence>